<gene>
    <name evidence="1" type="ordered locus">W5S_0985</name>
    <name evidence="2" type="ORF">F6Q06_04095</name>
</gene>
<dbReference type="STRING" id="1905730.W5S_0985"/>
<dbReference type="PATRIC" id="fig|1166016.3.peg.999"/>
<dbReference type="HOGENOM" id="CLU_1650662_0_0_6"/>
<evidence type="ECO:0000313" key="4">
    <source>
        <dbReference type="Proteomes" id="UP001194579"/>
    </source>
</evidence>
<reference evidence="4" key="3">
    <citation type="submission" date="2023-07" db="EMBL/GenBank/DDBJ databases">
        <title>Identification of Pectobacterium versatile causing blackleg of potato from New York State with a whole genome sequencing approach.</title>
        <authorList>
            <person name="Ma X."/>
            <person name="Swingle B."/>
        </authorList>
    </citation>
    <scope>NUCLEOTIDE SEQUENCE [LARGE SCALE GENOMIC DNA]</scope>
    <source>
        <strain evidence="4">NY1588A</strain>
    </source>
</reference>
<reference evidence="2" key="4">
    <citation type="submission" date="2024-05" db="EMBL/GenBank/DDBJ databases">
        <title>Identification of Pectobacterium versatile causing blackleg of potato from New York State with a whole genome sequencing approach.</title>
        <authorList>
            <person name="Ma X."/>
            <person name="Swingle B."/>
        </authorList>
    </citation>
    <scope>NUCLEOTIDE SEQUENCE</scope>
    <source>
        <strain evidence="2">NY1588A</strain>
    </source>
</reference>
<sequence length="156" mass="17931">MSNDVFGFIYPSPKGDDYKKLIDYISSIDIGVFRIGKEELFNIPHEMIPDGDIFSFLIGDRPDYPNATYLIDYCEYDPDSSVRGFPSNPKDRLNILLDVISAIFLITNPEKMLVALTDSSQIERIERINHSDIYNVIFGDFEIHQGPPDTLYEIVW</sequence>
<reference evidence="1" key="2">
    <citation type="submission" date="2012-03" db="EMBL/GenBank/DDBJ databases">
        <authorList>
            <person name="Koskinen P."/>
            <person name="Laine P."/>
            <person name="Niemi O."/>
            <person name="Nykyri J."/>
            <person name="Harjunpaa H."/>
            <person name="Auvinen P."/>
            <person name="Paulin L."/>
            <person name="Pirhonen M."/>
            <person name="Palva T."/>
            <person name="Holm L."/>
        </authorList>
    </citation>
    <scope>NUCLEOTIDE SEQUENCE</scope>
    <source>
        <strain evidence="1">SCC3193</strain>
    </source>
</reference>
<dbReference type="RefSeq" id="WP_014698872.1">
    <property type="nucleotide sequence ID" value="NC_017845.1"/>
</dbReference>
<accession>A0A0H3I129</accession>
<name>A0A0H3I129_PECPM</name>
<evidence type="ECO:0000313" key="3">
    <source>
        <dbReference type="Proteomes" id="UP000008044"/>
    </source>
</evidence>
<reference evidence="1 3" key="1">
    <citation type="journal article" date="2012" name="J. Bacteriol.">
        <title>Genome sequence of Pectobacterium sp. strain SCC3193.</title>
        <authorList>
            <person name="Koskinen J.P."/>
            <person name="Laine P."/>
            <person name="Niemi O."/>
            <person name="Nykyri J."/>
            <person name="Harjunpaa H."/>
            <person name="Auvinen P."/>
            <person name="Paulin L."/>
            <person name="Pirhonen M."/>
            <person name="Palva T."/>
            <person name="Holm L."/>
        </authorList>
    </citation>
    <scope>NUCLEOTIDE SEQUENCE [LARGE SCALE GENOMIC DNA]</scope>
    <source>
        <strain evidence="1 3">SCC3193</strain>
    </source>
</reference>
<dbReference type="EMBL" id="WABS01000006">
    <property type="protein sequence ID" value="MBI0553676.1"/>
    <property type="molecule type" value="Genomic_DNA"/>
</dbReference>
<protein>
    <submittedName>
        <fullName evidence="1">Uncharacterized protein</fullName>
    </submittedName>
</protein>
<dbReference type="Proteomes" id="UP000008044">
    <property type="component" value="Chromosome"/>
</dbReference>
<organism evidence="1 3">
    <name type="scientific">Pectobacterium parmentieri</name>
    <dbReference type="NCBI Taxonomy" id="1905730"/>
    <lineage>
        <taxon>Bacteria</taxon>
        <taxon>Pseudomonadati</taxon>
        <taxon>Pseudomonadota</taxon>
        <taxon>Gammaproteobacteria</taxon>
        <taxon>Enterobacterales</taxon>
        <taxon>Pectobacteriaceae</taxon>
        <taxon>Pectobacterium</taxon>
    </lineage>
</organism>
<evidence type="ECO:0000313" key="1">
    <source>
        <dbReference type="EMBL" id="AFI89103.1"/>
    </source>
</evidence>
<dbReference type="EMBL" id="CP003415">
    <property type="protein sequence ID" value="AFI89103.1"/>
    <property type="molecule type" value="Genomic_DNA"/>
</dbReference>
<evidence type="ECO:0000313" key="2">
    <source>
        <dbReference type="EMBL" id="MBI0553676.1"/>
    </source>
</evidence>
<dbReference type="eggNOG" id="ENOG503210D">
    <property type="taxonomic scope" value="Bacteria"/>
</dbReference>
<proteinExistence type="predicted"/>
<dbReference type="Proteomes" id="UP001194579">
    <property type="component" value="Unassembled WGS sequence"/>
</dbReference>
<dbReference type="KEGG" id="pec:W5S_0985"/>
<keyword evidence="4" id="KW-1185">Reference proteome</keyword>
<dbReference type="AlphaFoldDB" id="A0A0H3I129"/>